<protein>
    <submittedName>
        <fullName evidence="1">Uncharacterized protein</fullName>
    </submittedName>
</protein>
<reference evidence="2" key="2">
    <citation type="submission" date="2015-01" db="EMBL/GenBank/DDBJ databases">
        <title>Evolutionary Origins and Diversification of the Mycorrhizal Mutualists.</title>
        <authorList>
            <consortium name="DOE Joint Genome Institute"/>
            <consortium name="Mycorrhizal Genomics Consortium"/>
            <person name="Kohler A."/>
            <person name="Kuo A."/>
            <person name="Nagy L.G."/>
            <person name="Floudas D."/>
            <person name="Copeland A."/>
            <person name="Barry K.W."/>
            <person name="Cichocki N."/>
            <person name="Veneault-Fourrey C."/>
            <person name="LaButti K."/>
            <person name="Lindquist E.A."/>
            <person name="Lipzen A."/>
            <person name="Lundell T."/>
            <person name="Morin E."/>
            <person name="Murat C."/>
            <person name="Riley R."/>
            <person name="Ohm R."/>
            <person name="Sun H."/>
            <person name="Tunlid A."/>
            <person name="Henrissat B."/>
            <person name="Grigoriev I.V."/>
            <person name="Hibbett D.S."/>
            <person name="Martin F."/>
        </authorList>
    </citation>
    <scope>NUCLEOTIDE SEQUENCE [LARGE SCALE GENOMIC DNA]</scope>
    <source>
        <strain evidence="2">UH-Slu-Lm8-n1</strain>
    </source>
</reference>
<name>A0A0D0BDZ9_9AGAM</name>
<evidence type="ECO:0000313" key="2">
    <source>
        <dbReference type="Proteomes" id="UP000054485"/>
    </source>
</evidence>
<sequence length="217" mass="22564">MPYLASSLVSPSTIDKRGGVAYYNPITGGGSMLIDAGDGYGEPMNVIISGLSSPAVRTLDGAINFARAIGFSEECFGLHLGGYMSANLGDGNGWVNQTIELRQDYGNPAGGTCLESLIGGNHFRIYVQNGTAADSGALFLAVSREEPLSKNHDIVPDGYDIGRDQLVSAAIGRTRFNGVKYNTVAQNITGLLVPGAAGVNHGIALDGIVTLLTVTID</sequence>
<evidence type="ECO:0000313" key="1">
    <source>
        <dbReference type="EMBL" id="KIK41523.1"/>
    </source>
</evidence>
<dbReference type="AlphaFoldDB" id="A0A0D0BDZ9"/>
<dbReference type="OrthoDB" id="2310204at2759"/>
<dbReference type="HOGENOM" id="CLU_061244_1_1_1"/>
<dbReference type="EMBL" id="KN835266">
    <property type="protein sequence ID" value="KIK41523.1"/>
    <property type="molecule type" value="Genomic_DNA"/>
</dbReference>
<accession>A0A0D0BDZ9</accession>
<gene>
    <name evidence="1" type="ORF">CY34DRAFT_24347</name>
</gene>
<dbReference type="STRING" id="930992.A0A0D0BDZ9"/>
<keyword evidence="2" id="KW-1185">Reference proteome</keyword>
<organism evidence="1 2">
    <name type="scientific">Suillus luteus UH-Slu-Lm8-n1</name>
    <dbReference type="NCBI Taxonomy" id="930992"/>
    <lineage>
        <taxon>Eukaryota</taxon>
        <taxon>Fungi</taxon>
        <taxon>Dikarya</taxon>
        <taxon>Basidiomycota</taxon>
        <taxon>Agaricomycotina</taxon>
        <taxon>Agaricomycetes</taxon>
        <taxon>Agaricomycetidae</taxon>
        <taxon>Boletales</taxon>
        <taxon>Suillineae</taxon>
        <taxon>Suillaceae</taxon>
        <taxon>Suillus</taxon>
    </lineage>
</organism>
<dbReference type="Proteomes" id="UP000054485">
    <property type="component" value="Unassembled WGS sequence"/>
</dbReference>
<reference evidence="1 2" key="1">
    <citation type="submission" date="2014-04" db="EMBL/GenBank/DDBJ databases">
        <authorList>
            <consortium name="DOE Joint Genome Institute"/>
            <person name="Kuo A."/>
            <person name="Ruytinx J."/>
            <person name="Rineau F."/>
            <person name="Colpaert J."/>
            <person name="Kohler A."/>
            <person name="Nagy L.G."/>
            <person name="Floudas D."/>
            <person name="Copeland A."/>
            <person name="Barry K.W."/>
            <person name="Cichocki N."/>
            <person name="Veneault-Fourrey C."/>
            <person name="LaButti K."/>
            <person name="Lindquist E.A."/>
            <person name="Lipzen A."/>
            <person name="Lundell T."/>
            <person name="Morin E."/>
            <person name="Murat C."/>
            <person name="Sun H."/>
            <person name="Tunlid A."/>
            <person name="Henrissat B."/>
            <person name="Grigoriev I.V."/>
            <person name="Hibbett D.S."/>
            <person name="Martin F."/>
            <person name="Nordberg H.P."/>
            <person name="Cantor M.N."/>
            <person name="Hua S.X."/>
        </authorList>
    </citation>
    <scope>NUCLEOTIDE SEQUENCE [LARGE SCALE GENOMIC DNA]</scope>
    <source>
        <strain evidence="1 2">UH-Slu-Lm8-n1</strain>
    </source>
</reference>
<proteinExistence type="predicted"/>
<dbReference type="InParanoid" id="A0A0D0BDZ9"/>